<dbReference type="Gene3D" id="2.80.10.50">
    <property type="match status" value="1"/>
</dbReference>
<evidence type="ECO:0000313" key="3">
    <source>
        <dbReference type="Proteomes" id="UP000886520"/>
    </source>
</evidence>
<feature type="compositionally biased region" description="Pro residues" evidence="1">
    <location>
        <begin position="56"/>
        <end position="86"/>
    </location>
</feature>
<evidence type="ECO:0000256" key="1">
    <source>
        <dbReference type="SAM" id="MobiDB-lite"/>
    </source>
</evidence>
<evidence type="ECO:0008006" key="4">
    <source>
        <dbReference type="Google" id="ProtNLM"/>
    </source>
</evidence>
<feature type="region of interest" description="Disordered" evidence="1">
    <location>
        <begin position="1"/>
        <end position="159"/>
    </location>
</feature>
<dbReference type="InterPro" id="IPR035992">
    <property type="entry name" value="Ricin_B-like_lectins"/>
</dbReference>
<protein>
    <recommendedName>
        <fullName evidence="4">Ricin B-like lectin R40G3</fullName>
    </recommendedName>
</protein>
<dbReference type="OrthoDB" id="7769065at2759"/>
<gene>
    <name evidence="2" type="ORF">GOP47_0011604</name>
</gene>
<reference evidence="2" key="1">
    <citation type="submission" date="2021-01" db="EMBL/GenBank/DDBJ databases">
        <title>Adiantum capillus-veneris genome.</title>
        <authorList>
            <person name="Fang Y."/>
            <person name="Liao Q."/>
        </authorList>
    </citation>
    <scope>NUCLEOTIDE SEQUENCE</scope>
    <source>
        <strain evidence="2">H3</strain>
        <tissue evidence="2">Leaf</tissue>
    </source>
</reference>
<name>A0A9D4UTL4_ADICA</name>
<keyword evidence="3" id="KW-1185">Reference proteome</keyword>
<proteinExistence type="predicted"/>
<dbReference type="Proteomes" id="UP000886520">
    <property type="component" value="Chromosome 11"/>
</dbReference>
<dbReference type="CDD" id="cd23431">
    <property type="entry name" value="beta-trefoil_Ricin_AtEULS3-like"/>
    <property type="match status" value="1"/>
</dbReference>
<feature type="compositionally biased region" description="Polar residues" evidence="1">
    <location>
        <begin position="125"/>
        <end position="139"/>
    </location>
</feature>
<sequence length="383" mass="43293">MFGHGPGDRHPPEGFPYHHRQEQSTTMQGRYQDPPPHLHHFPPQYDPSAFSHYPPAQGPPFWPHDTPPPPPDGRPPGFAPPFPSFYPPQHESSGSYSPAPPPAHSSPYPPHYVPHSSSFGEHMQHQQGHTQPHFYSSVSQHHRSSEFRQVSSFGEQDGSRSVDALNHVSRNNVSFPHHARAIEVDKPLILQREAVLADEISPPANVELPNGQLVRVFCKHDRGFNLAVKDNRVVMVEADTQDEFQQWIRDDKYSIRVRDNFGHPAFMLINKGSEKALKHGMGKLEEVQLINYTPGLQDDDLFWTESQDFGEGFKTVRMANDTLQNLSVACGNNIENGSTLILDTWHKKNTQVWKIFPFSRADTFAHRGAQFCPPSPPTLDGRE</sequence>
<dbReference type="SUPFAM" id="SSF50370">
    <property type="entry name" value="Ricin B-like lectins"/>
    <property type="match status" value="1"/>
</dbReference>
<feature type="compositionally biased region" description="Basic and acidic residues" evidence="1">
    <location>
        <begin position="1"/>
        <end position="12"/>
    </location>
</feature>
<dbReference type="PANTHER" id="PTHR31257">
    <property type="entry name" value="RICIN B-LIKE LECTIN EULS3"/>
    <property type="match status" value="1"/>
</dbReference>
<evidence type="ECO:0000313" key="2">
    <source>
        <dbReference type="EMBL" id="KAI5073591.1"/>
    </source>
</evidence>
<dbReference type="EMBL" id="JABFUD020000011">
    <property type="protein sequence ID" value="KAI5073591.1"/>
    <property type="molecule type" value="Genomic_DNA"/>
</dbReference>
<dbReference type="AlphaFoldDB" id="A0A9D4UTL4"/>
<dbReference type="PANTHER" id="PTHR31257:SF2">
    <property type="entry name" value="RICIN B-LIKE LECTIN EULS3"/>
    <property type="match status" value="1"/>
</dbReference>
<feature type="compositionally biased region" description="Pro residues" evidence="1">
    <location>
        <begin position="98"/>
        <end position="112"/>
    </location>
</feature>
<accession>A0A9D4UTL4</accession>
<dbReference type="InterPro" id="IPR040249">
    <property type="entry name" value="Ricin_B-like_lectin_EULS3-like"/>
</dbReference>
<organism evidence="2 3">
    <name type="scientific">Adiantum capillus-veneris</name>
    <name type="common">Maidenhair fern</name>
    <dbReference type="NCBI Taxonomy" id="13818"/>
    <lineage>
        <taxon>Eukaryota</taxon>
        <taxon>Viridiplantae</taxon>
        <taxon>Streptophyta</taxon>
        <taxon>Embryophyta</taxon>
        <taxon>Tracheophyta</taxon>
        <taxon>Polypodiopsida</taxon>
        <taxon>Polypodiidae</taxon>
        <taxon>Polypodiales</taxon>
        <taxon>Pteridineae</taxon>
        <taxon>Pteridaceae</taxon>
        <taxon>Vittarioideae</taxon>
        <taxon>Adiantum</taxon>
    </lineage>
</organism>
<comment type="caution">
    <text evidence="2">The sequence shown here is derived from an EMBL/GenBank/DDBJ whole genome shotgun (WGS) entry which is preliminary data.</text>
</comment>